<dbReference type="EMBL" id="JAWDJW010007636">
    <property type="protein sequence ID" value="KAK3061765.1"/>
    <property type="molecule type" value="Genomic_DNA"/>
</dbReference>
<gene>
    <name evidence="1" type="ORF">LTS18_005486</name>
</gene>
<name>A0ACC3D4M7_9PEZI</name>
<dbReference type="Proteomes" id="UP001186974">
    <property type="component" value="Unassembled WGS sequence"/>
</dbReference>
<protein>
    <submittedName>
        <fullName evidence="1">Uncharacterized protein</fullName>
    </submittedName>
</protein>
<sequence length="267" mass="30528">MFKTLQSFQRSFFQTSARSAALFAGFMSQDSRMVKDLPRRMYKPAYDSWPYSPADFKRMDESTDDQFYTSPRFVNHIDDYAIAALKNYYEQTLPHRGRILDLCSSWVSHFSPELDVAVSKKELQVTGIGMNRRELEANQSLTDFIVRDLNTVDKPCQGLKSGYDAVTCVVSIDYMTKPLELLRAVHEVTAPGGRIHLAISNRCFPTKAVGRWLKLDEDQRLNMIGDYLWFSGWKDPEIVTLKDVGGWTDPLWIVTAVKAKDTGKSEL</sequence>
<proteinExistence type="predicted"/>
<organism evidence="1 2">
    <name type="scientific">Coniosporium uncinatum</name>
    <dbReference type="NCBI Taxonomy" id="93489"/>
    <lineage>
        <taxon>Eukaryota</taxon>
        <taxon>Fungi</taxon>
        <taxon>Dikarya</taxon>
        <taxon>Ascomycota</taxon>
        <taxon>Pezizomycotina</taxon>
        <taxon>Dothideomycetes</taxon>
        <taxon>Dothideomycetes incertae sedis</taxon>
        <taxon>Coniosporium</taxon>
    </lineage>
</organism>
<evidence type="ECO:0000313" key="2">
    <source>
        <dbReference type="Proteomes" id="UP001186974"/>
    </source>
</evidence>
<reference evidence="1" key="1">
    <citation type="submission" date="2024-09" db="EMBL/GenBank/DDBJ databases">
        <title>Black Yeasts Isolated from many extreme environments.</title>
        <authorList>
            <person name="Coleine C."/>
            <person name="Stajich J.E."/>
            <person name="Selbmann L."/>
        </authorList>
    </citation>
    <scope>NUCLEOTIDE SEQUENCE</scope>
    <source>
        <strain evidence="1">CCFEE 5737</strain>
    </source>
</reference>
<keyword evidence="2" id="KW-1185">Reference proteome</keyword>
<accession>A0ACC3D4M7</accession>
<comment type="caution">
    <text evidence="1">The sequence shown here is derived from an EMBL/GenBank/DDBJ whole genome shotgun (WGS) entry which is preliminary data.</text>
</comment>
<evidence type="ECO:0000313" key="1">
    <source>
        <dbReference type="EMBL" id="KAK3061765.1"/>
    </source>
</evidence>